<evidence type="ECO:0000256" key="2">
    <source>
        <dbReference type="ARBA" id="ARBA00023002"/>
    </source>
</evidence>
<dbReference type="InterPro" id="IPR015590">
    <property type="entry name" value="Aldehyde_DH_dom"/>
</dbReference>
<evidence type="ECO:0000313" key="5">
    <source>
        <dbReference type="Proteomes" id="UP001500879"/>
    </source>
</evidence>
<dbReference type="Gene3D" id="3.40.605.10">
    <property type="entry name" value="Aldehyde Dehydrogenase, Chain A, domain 1"/>
    <property type="match status" value="1"/>
</dbReference>
<organism evidence="4 5">
    <name type="scientific">Streptomyces luteireticuli</name>
    <dbReference type="NCBI Taxonomy" id="173858"/>
    <lineage>
        <taxon>Bacteria</taxon>
        <taxon>Bacillati</taxon>
        <taxon>Actinomycetota</taxon>
        <taxon>Actinomycetes</taxon>
        <taxon>Kitasatosporales</taxon>
        <taxon>Streptomycetaceae</taxon>
        <taxon>Streptomyces</taxon>
    </lineage>
</organism>
<dbReference type="RefSeq" id="WP_344027053.1">
    <property type="nucleotide sequence ID" value="NZ_BAAABX010000048.1"/>
</dbReference>
<accession>A0ABP3IR54</accession>
<sequence length="101" mass="10978">MREAQHLYINGERTAPVDGTVQELTELGGKTPQIVLPDDLPGSLKVAVAERMRTGYVLINDADFGFNTFWGGYKQSGNGREWAGFGIGEYLETKSIVGVTA</sequence>
<name>A0ABP3IR54_9ACTN</name>
<dbReference type="InterPro" id="IPR016163">
    <property type="entry name" value="Ald_DH_C"/>
</dbReference>
<dbReference type="SUPFAM" id="SSF53720">
    <property type="entry name" value="ALDH-like"/>
    <property type="match status" value="1"/>
</dbReference>
<dbReference type="PANTHER" id="PTHR42804">
    <property type="entry name" value="ALDEHYDE DEHYDROGENASE"/>
    <property type="match status" value="1"/>
</dbReference>
<dbReference type="PANTHER" id="PTHR42804:SF1">
    <property type="entry name" value="ALDEHYDE DEHYDROGENASE-RELATED"/>
    <property type="match status" value="1"/>
</dbReference>
<dbReference type="Pfam" id="PF00171">
    <property type="entry name" value="Aldedh"/>
    <property type="match status" value="1"/>
</dbReference>
<keyword evidence="5" id="KW-1185">Reference proteome</keyword>
<dbReference type="Gene3D" id="3.40.309.10">
    <property type="entry name" value="Aldehyde Dehydrogenase, Chain A, domain 2"/>
    <property type="match status" value="1"/>
</dbReference>
<gene>
    <name evidence="4" type="ORF">GCM10010357_44190</name>
</gene>
<proteinExistence type="inferred from homology"/>
<evidence type="ECO:0000256" key="1">
    <source>
        <dbReference type="ARBA" id="ARBA00009986"/>
    </source>
</evidence>
<protein>
    <recommendedName>
        <fullName evidence="3">Aldehyde dehydrogenase domain-containing protein</fullName>
    </recommendedName>
</protein>
<keyword evidence="2" id="KW-0560">Oxidoreductase</keyword>
<comment type="caution">
    <text evidence="4">The sequence shown here is derived from an EMBL/GenBank/DDBJ whole genome shotgun (WGS) entry which is preliminary data.</text>
</comment>
<feature type="domain" description="Aldehyde dehydrogenase" evidence="3">
    <location>
        <begin position="47"/>
        <end position="96"/>
    </location>
</feature>
<dbReference type="Proteomes" id="UP001500879">
    <property type="component" value="Unassembled WGS sequence"/>
</dbReference>
<dbReference type="EMBL" id="BAAABX010000048">
    <property type="protein sequence ID" value="GAA0418020.1"/>
    <property type="molecule type" value="Genomic_DNA"/>
</dbReference>
<comment type="similarity">
    <text evidence="1">Belongs to the aldehyde dehydrogenase family.</text>
</comment>
<reference evidence="5" key="1">
    <citation type="journal article" date="2019" name="Int. J. Syst. Evol. Microbiol.">
        <title>The Global Catalogue of Microorganisms (GCM) 10K type strain sequencing project: providing services to taxonomists for standard genome sequencing and annotation.</title>
        <authorList>
            <consortium name="The Broad Institute Genomics Platform"/>
            <consortium name="The Broad Institute Genome Sequencing Center for Infectious Disease"/>
            <person name="Wu L."/>
            <person name="Ma J."/>
        </authorList>
    </citation>
    <scope>NUCLEOTIDE SEQUENCE [LARGE SCALE GENOMIC DNA]</scope>
    <source>
        <strain evidence="5">JCM 4788</strain>
    </source>
</reference>
<dbReference type="InterPro" id="IPR016162">
    <property type="entry name" value="Ald_DH_N"/>
</dbReference>
<evidence type="ECO:0000259" key="3">
    <source>
        <dbReference type="Pfam" id="PF00171"/>
    </source>
</evidence>
<evidence type="ECO:0000313" key="4">
    <source>
        <dbReference type="EMBL" id="GAA0418020.1"/>
    </source>
</evidence>
<dbReference type="InterPro" id="IPR016161">
    <property type="entry name" value="Ald_DH/histidinol_DH"/>
</dbReference>